<keyword evidence="2" id="KW-1185">Reference proteome</keyword>
<comment type="caution">
    <text evidence="1">The sequence shown here is derived from an EMBL/GenBank/DDBJ whole genome shotgun (WGS) entry which is preliminary data.</text>
</comment>
<organism evidence="1 2">
    <name type="scientific">Solanum commersonii</name>
    <name type="common">Commerson's wild potato</name>
    <name type="synonym">Commerson's nightshade</name>
    <dbReference type="NCBI Taxonomy" id="4109"/>
    <lineage>
        <taxon>Eukaryota</taxon>
        <taxon>Viridiplantae</taxon>
        <taxon>Streptophyta</taxon>
        <taxon>Embryophyta</taxon>
        <taxon>Tracheophyta</taxon>
        <taxon>Spermatophyta</taxon>
        <taxon>Magnoliopsida</taxon>
        <taxon>eudicotyledons</taxon>
        <taxon>Gunneridae</taxon>
        <taxon>Pentapetalae</taxon>
        <taxon>asterids</taxon>
        <taxon>lamiids</taxon>
        <taxon>Solanales</taxon>
        <taxon>Solanaceae</taxon>
        <taxon>Solanoideae</taxon>
        <taxon>Solaneae</taxon>
        <taxon>Solanum</taxon>
    </lineage>
</organism>
<evidence type="ECO:0000313" key="1">
    <source>
        <dbReference type="EMBL" id="KAG5586034.1"/>
    </source>
</evidence>
<evidence type="ECO:0000313" key="2">
    <source>
        <dbReference type="Proteomes" id="UP000824120"/>
    </source>
</evidence>
<dbReference type="EMBL" id="JACXVP010000009">
    <property type="protein sequence ID" value="KAG5586034.1"/>
    <property type="molecule type" value="Genomic_DNA"/>
</dbReference>
<name>A0A9J5XEC2_SOLCO</name>
<dbReference type="Proteomes" id="UP000824120">
    <property type="component" value="Chromosome 9"/>
</dbReference>
<dbReference type="OrthoDB" id="1319032at2759"/>
<protein>
    <submittedName>
        <fullName evidence="1">Uncharacterized protein</fullName>
    </submittedName>
</protein>
<reference evidence="1 2" key="1">
    <citation type="submission" date="2020-09" db="EMBL/GenBank/DDBJ databases">
        <title>De no assembly of potato wild relative species, Solanum commersonii.</title>
        <authorList>
            <person name="Cho K."/>
        </authorList>
    </citation>
    <scope>NUCLEOTIDE SEQUENCE [LARGE SCALE GENOMIC DNA]</scope>
    <source>
        <strain evidence="1">LZ3.2</strain>
        <tissue evidence="1">Leaf</tissue>
    </source>
</reference>
<proteinExistence type="predicted"/>
<gene>
    <name evidence="1" type="ORF">H5410_046468</name>
</gene>
<accession>A0A9J5XEC2</accession>
<sequence length="80" mass="9416">MAHMEQELKILREELRQSTGHMSPPYELHVPPDTPGGSYLRYATVVNVPYEVDQYEEMEKDVLERRLIEQMPAFVVRGKR</sequence>
<dbReference type="AlphaFoldDB" id="A0A9J5XEC2"/>